<comment type="caution">
    <text evidence="2">The sequence shown here is derived from an EMBL/GenBank/DDBJ whole genome shotgun (WGS) entry which is preliminary data.</text>
</comment>
<dbReference type="SUPFAM" id="SSF48452">
    <property type="entry name" value="TPR-like"/>
    <property type="match status" value="1"/>
</dbReference>
<sequence length="509" mass="58020">MGNSIALVADYFRVSHVSSATIPNSRLSNILAKMHQGRSLTKHSLDFLQQQNLPELYRLACREITYEAYVAGLDPDYLRMHQVAQSASQAKDAELQALAAHYLAQKSNHSARKNVRKMDSEAERQLRRKREREATEAVLAAQRTRQAEWKAQRVRNCELAAATYHSRANTPGYCEPTAQDLARYFHLEHIAAAVSAPLSDLLDALYRGRPLTADELTYLKHSAPSDLYRLAFGQLPLDEYIALAKTVEAEAFARKAREEAAAAARIARERDPEYIKMMQTQALYKKYDVSLTDKSMMPRMTKLLQQIDAGERLPNEDLKWLGTSAKRYFTAPIRTAYHRLEADFHADQYLRTQNPWNAINACGHYRKCKQTEVALRLIDSIAGNRIKQPKVQSAALTTRGGVMRDLGRSSEAIQMGETAHKLMPQDYRPCTLLGAVHMELRNFETGHNWYEEARKRGAPEQGIDSELRSIFQQLDSAGREAMKSFLLAEDSHRYSWLKQTRYQETKKRG</sequence>
<organism evidence="2 3">
    <name type="scientific">Vogesella amnigena</name>
    <dbReference type="NCBI Taxonomy" id="1507449"/>
    <lineage>
        <taxon>Bacteria</taxon>
        <taxon>Pseudomonadati</taxon>
        <taxon>Pseudomonadota</taxon>
        <taxon>Betaproteobacteria</taxon>
        <taxon>Neisseriales</taxon>
        <taxon>Chromobacteriaceae</taxon>
        <taxon>Vogesella</taxon>
    </lineage>
</organism>
<evidence type="ECO:0000256" key="1">
    <source>
        <dbReference type="SAM" id="MobiDB-lite"/>
    </source>
</evidence>
<evidence type="ECO:0000313" key="2">
    <source>
        <dbReference type="EMBL" id="MFC3626890.1"/>
    </source>
</evidence>
<gene>
    <name evidence="2" type="ORF">ACFOKJ_12240</name>
</gene>
<dbReference type="EMBL" id="JBHRYH010000025">
    <property type="protein sequence ID" value="MFC3626890.1"/>
    <property type="molecule type" value="Genomic_DNA"/>
</dbReference>
<reference evidence="3" key="1">
    <citation type="journal article" date="2019" name="Int. J. Syst. Evol. Microbiol.">
        <title>The Global Catalogue of Microorganisms (GCM) 10K type strain sequencing project: providing services to taxonomists for standard genome sequencing and annotation.</title>
        <authorList>
            <consortium name="The Broad Institute Genomics Platform"/>
            <consortium name="The Broad Institute Genome Sequencing Center for Infectious Disease"/>
            <person name="Wu L."/>
            <person name="Ma J."/>
        </authorList>
    </citation>
    <scope>NUCLEOTIDE SEQUENCE [LARGE SCALE GENOMIC DNA]</scope>
    <source>
        <strain evidence="3">KCTC 42195</strain>
    </source>
</reference>
<feature type="region of interest" description="Disordered" evidence="1">
    <location>
        <begin position="109"/>
        <end position="129"/>
    </location>
</feature>
<keyword evidence="3" id="KW-1185">Reference proteome</keyword>
<evidence type="ECO:0000313" key="3">
    <source>
        <dbReference type="Proteomes" id="UP001595636"/>
    </source>
</evidence>
<dbReference type="Proteomes" id="UP001595636">
    <property type="component" value="Unassembled WGS sequence"/>
</dbReference>
<dbReference type="RefSeq" id="WP_390279989.1">
    <property type="nucleotide sequence ID" value="NZ_JBHRYH010000025.1"/>
</dbReference>
<proteinExistence type="predicted"/>
<dbReference type="InterPro" id="IPR011990">
    <property type="entry name" value="TPR-like_helical_dom_sf"/>
</dbReference>
<dbReference type="Gene3D" id="1.25.40.10">
    <property type="entry name" value="Tetratricopeptide repeat domain"/>
    <property type="match status" value="1"/>
</dbReference>
<accession>A0ABV7TVX1</accession>
<name>A0ABV7TVX1_9NEIS</name>
<protein>
    <submittedName>
        <fullName evidence="2">Uncharacterized protein</fullName>
    </submittedName>
</protein>
<feature type="compositionally biased region" description="Basic and acidic residues" evidence="1">
    <location>
        <begin position="116"/>
        <end position="129"/>
    </location>
</feature>